<accession>D5E442</accession>
<evidence type="ECO:0000256" key="2">
    <source>
        <dbReference type="ARBA" id="ARBA00023125"/>
    </source>
</evidence>
<keyword evidence="2" id="KW-0238">DNA-binding</keyword>
<dbReference type="InterPro" id="IPR008920">
    <property type="entry name" value="TF_FadR/GntR_C"/>
</dbReference>
<dbReference type="InterPro" id="IPR011711">
    <property type="entry name" value="GntR_C"/>
</dbReference>
<evidence type="ECO:0000313" key="6">
    <source>
        <dbReference type="Proteomes" id="UP000000935"/>
    </source>
</evidence>
<proteinExistence type="predicted"/>
<keyword evidence="6" id="KW-1185">Reference proteome</keyword>
<protein>
    <submittedName>
        <fullName evidence="5">Transcriptional regulator, GntR family</fullName>
    </submittedName>
</protein>
<keyword evidence="5" id="KW-0614">Plasmid</keyword>
<dbReference type="SUPFAM" id="SSF48008">
    <property type="entry name" value="GntR ligand-binding domain-like"/>
    <property type="match status" value="1"/>
</dbReference>
<dbReference type="Pfam" id="PF07729">
    <property type="entry name" value="FCD"/>
    <property type="match status" value="1"/>
</dbReference>
<dbReference type="EMBL" id="CP001990">
    <property type="protein sequence ID" value="ADE72567.1"/>
    <property type="molecule type" value="Genomic_DNA"/>
</dbReference>
<name>D5E442_PRIM1</name>
<dbReference type="RefSeq" id="WP_013059956.1">
    <property type="nucleotide sequence ID" value="NC_014023.1"/>
</dbReference>
<organism evidence="5 6">
    <name type="scientific">Priestia megaterium (strain ATCC 12872 / QMB1551)</name>
    <name type="common">Bacillus megaterium</name>
    <dbReference type="NCBI Taxonomy" id="545693"/>
    <lineage>
        <taxon>Bacteria</taxon>
        <taxon>Bacillati</taxon>
        <taxon>Bacillota</taxon>
        <taxon>Bacilli</taxon>
        <taxon>Bacillales</taxon>
        <taxon>Bacillaceae</taxon>
        <taxon>Priestia</taxon>
    </lineage>
</organism>
<evidence type="ECO:0000259" key="4">
    <source>
        <dbReference type="Pfam" id="PF07729"/>
    </source>
</evidence>
<dbReference type="HOGENOM" id="CLU_2314544_0_0_9"/>
<feature type="domain" description="GntR C-terminal" evidence="4">
    <location>
        <begin position="8"/>
        <end position="86"/>
    </location>
</feature>
<dbReference type="AlphaFoldDB" id="D5E442"/>
<dbReference type="GO" id="GO:0003677">
    <property type="term" value="F:DNA binding"/>
    <property type="evidence" value="ECO:0007669"/>
    <property type="project" value="UniProtKB-KW"/>
</dbReference>
<geneLocation type="plasmid" evidence="5 6">
    <name>pBM700</name>
</geneLocation>
<sequence length="99" mass="11399">MSRNILREAIQPLVHTGRLQTKQGQTYEKADIQLHKAILEASHNSMLIDLYDHMIDSLHTSCHHIVEVSSHADFYLNLHCKLVDAIMAIYTVNEYITQI</sequence>
<reference evidence="5 6" key="1">
    <citation type="journal article" date="2011" name="J. Bacteriol.">
        <title>Genome sequences of the biotechnologically important Bacillus megaterium strains QM B1551 and DSM319.</title>
        <authorList>
            <person name="Eppinger M."/>
            <person name="Bunk B."/>
            <person name="Johns M.A."/>
            <person name="Edirisinghe J.N."/>
            <person name="Kutumbaka K.K."/>
            <person name="Koenig S.S."/>
            <person name="Huot Creasy H."/>
            <person name="Rosovitz M.J."/>
            <person name="Riley D.R."/>
            <person name="Daugherty S."/>
            <person name="Martin M."/>
            <person name="Elbourne L.D."/>
            <person name="Paulsen I."/>
            <person name="Biedendieck R."/>
            <person name="Braun C."/>
            <person name="Grayburn S."/>
            <person name="Dhingra S."/>
            <person name="Lukyanchuk V."/>
            <person name="Ball B."/>
            <person name="Ul-Qamar R."/>
            <person name="Seibel J."/>
            <person name="Bremer E."/>
            <person name="Jahn D."/>
            <person name="Ravel J."/>
            <person name="Vary P.S."/>
        </authorList>
    </citation>
    <scope>NUCLEOTIDE SEQUENCE [LARGE SCALE GENOMIC DNA]</scope>
    <source>
        <strain evidence="6">ATCC 12872 / QMB1551</strain>
        <plasmid evidence="5">pBM700</plasmid>
    </source>
</reference>
<keyword evidence="1" id="KW-0805">Transcription regulation</keyword>
<dbReference type="KEGG" id="bmq:BMQ_pBM70025"/>
<evidence type="ECO:0000256" key="3">
    <source>
        <dbReference type="ARBA" id="ARBA00023163"/>
    </source>
</evidence>
<dbReference type="Proteomes" id="UP000000935">
    <property type="component" value="Plasmid pBM700"/>
</dbReference>
<evidence type="ECO:0000313" key="5">
    <source>
        <dbReference type="EMBL" id="ADE72567.1"/>
    </source>
</evidence>
<gene>
    <name evidence="5" type="ordered locus">BMQ_pBM70025</name>
</gene>
<dbReference type="Gene3D" id="1.20.120.530">
    <property type="entry name" value="GntR ligand-binding domain-like"/>
    <property type="match status" value="1"/>
</dbReference>
<evidence type="ECO:0000256" key="1">
    <source>
        <dbReference type="ARBA" id="ARBA00023015"/>
    </source>
</evidence>
<keyword evidence="3" id="KW-0804">Transcription</keyword>